<evidence type="ECO:0000256" key="1">
    <source>
        <dbReference type="SAM" id="MobiDB-lite"/>
    </source>
</evidence>
<organism evidence="3 4">
    <name type="scientific">Candidatus Yanofskybacteria bacterium RIFCSPHIGHO2_01_FULL_48_25b</name>
    <dbReference type="NCBI Taxonomy" id="1802672"/>
    <lineage>
        <taxon>Bacteria</taxon>
        <taxon>Candidatus Yanofskyibacteriota</taxon>
    </lineage>
</organism>
<name>A0A1F8F4R4_9BACT</name>
<evidence type="ECO:0000313" key="3">
    <source>
        <dbReference type="EMBL" id="OGN07249.1"/>
    </source>
</evidence>
<feature type="chain" id="PRO_5009535477" evidence="2">
    <location>
        <begin position="27"/>
        <end position="478"/>
    </location>
</feature>
<dbReference type="EMBL" id="MGJM01000002">
    <property type="protein sequence ID" value="OGN07249.1"/>
    <property type="molecule type" value="Genomic_DNA"/>
</dbReference>
<keyword evidence="2" id="KW-0732">Signal</keyword>
<dbReference type="Proteomes" id="UP000177605">
    <property type="component" value="Unassembled WGS sequence"/>
</dbReference>
<gene>
    <name evidence="3" type="ORF">A2669_00610</name>
</gene>
<evidence type="ECO:0000313" key="4">
    <source>
        <dbReference type="Proteomes" id="UP000177605"/>
    </source>
</evidence>
<protein>
    <submittedName>
        <fullName evidence="3">Uncharacterized protein</fullName>
    </submittedName>
</protein>
<feature type="region of interest" description="Disordered" evidence="1">
    <location>
        <begin position="384"/>
        <end position="453"/>
    </location>
</feature>
<proteinExistence type="predicted"/>
<dbReference type="AlphaFoldDB" id="A0A1F8F4R4"/>
<feature type="signal peptide" evidence="2">
    <location>
        <begin position="1"/>
        <end position="26"/>
    </location>
</feature>
<accession>A0A1F8F4R4</accession>
<comment type="caution">
    <text evidence="3">The sequence shown here is derived from an EMBL/GenBank/DDBJ whole genome shotgun (WGS) entry which is preliminary data.</text>
</comment>
<evidence type="ECO:0000256" key="2">
    <source>
        <dbReference type="SAM" id="SignalP"/>
    </source>
</evidence>
<sequence length="478" mass="52528">MNTKILISVSFLAALFLTVGAYMVFAQEEPDIDVAFPVAELGNCGSKEECKTYCDDVENIAVCVDFAERHGLMSGEELQEAKQVAQALSQGAKLPGGCRSKLECDAYCQVGSNIEECIAFAEAAGFLTGEELQEAKRIAPLMARGEMPGDCRSKEQCEAYCSDESNIEECVAFFEKAGFMTAEEVEMFRKTGGKGPGGCRGREECDSFCNDPANQTACFAFAKEHDLISAEELQNMEEGMTKFREGFQNAPPEVAQCLKDTIGEDVLKKIEAGTFLPNQELGEHMRTCFEQFMPAMPAGEGFGPEGEQGMMRPEAAGCIQGILGDMSQMQGPPTAEQEQRIRGECFPQQQGGPASPQGGFEGTMSPEFQREFQNQFEQQFQEQFQEEYQRQLEQQSPEGFMPPEGYQMPEGYQPPEGYQVPQEFQVEQVAPGEQTAPQEPAPAPEPAPESSLQKKSFLGAVVEAMRPGLKILFPFLPI</sequence>
<reference evidence="3 4" key="1">
    <citation type="journal article" date="2016" name="Nat. Commun.">
        <title>Thousands of microbial genomes shed light on interconnected biogeochemical processes in an aquifer system.</title>
        <authorList>
            <person name="Anantharaman K."/>
            <person name="Brown C.T."/>
            <person name="Hug L.A."/>
            <person name="Sharon I."/>
            <person name="Castelle C.J."/>
            <person name="Probst A.J."/>
            <person name="Thomas B.C."/>
            <person name="Singh A."/>
            <person name="Wilkins M.J."/>
            <person name="Karaoz U."/>
            <person name="Brodie E.L."/>
            <person name="Williams K.H."/>
            <person name="Hubbard S.S."/>
            <person name="Banfield J.F."/>
        </authorList>
    </citation>
    <scope>NUCLEOTIDE SEQUENCE [LARGE SCALE GENOMIC DNA]</scope>
</reference>